<evidence type="ECO:0000313" key="2">
    <source>
        <dbReference type="Proteomes" id="UP000037035"/>
    </source>
</evidence>
<dbReference type="EMBL" id="LAVV01008704">
    <property type="protein sequence ID" value="KNZ52126.1"/>
    <property type="molecule type" value="Genomic_DNA"/>
</dbReference>
<keyword evidence="2" id="KW-1185">Reference proteome</keyword>
<sequence>MGMMRVRAKTAKRLTTIDWGRGGSDWVRISAGPRAVPEASASASALVPPGGYPRTISGHGYALHRNARLCITPGSGKKKGEPCGVLLSRDSTSSTKSMSEHLKRVHHMIPPNQDQTNQLLLPNLMKRQRAEHFPIVTAELLRQAIGYLVAEADLPFSIVERPSFVHLLELLNPQTANMDFSHKSIKNVID</sequence>
<evidence type="ECO:0000313" key="1">
    <source>
        <dbReference type="EMBL" id="KNZ52126.1"/>
    </source>
</evidence>
<dbReference type="OrthoDB" id="1607513at2759"/>
<evidence type="ECO:0008006" key="3">
    <source>
        <dbReference type="Google" id="ProtNLM"/>
    </source>
</evidence>
<accession>A0A0L6UUA4</accession>
<reference evidence="1 2" key="1">
    <citation type="submission" date="2015-08" db="EMBL/GenBank/DDBJ databases">
        <title>Next Generation Sequencing and Analysis of the Genome of Puccinia sorghi L Schw, the Causal Agent of Maize Common Rust.</title>
        <authorList>
            <person name="Rochi L."/>
            <person name="Burguener G."/>
            <person name="Darino M."/>
            <person name="Turjanski A."/>
            <person name="Kreff E."/>
            <person name="Dieguez M.J."/>
            <person name="Sacco F."/>
        </authorList>
    </citation>
    <scope>NUCLEOTIDE SEQUENCE [LARGE SCALE GENOMIC DNA]</scope>
    <source>
        <strain evidence="1 2">RO10H11247</strain>
    </source>
</reference>
<gene>
    <name evidence="1" type="ORF">VP01_3682g1</name>
</gene>
<organism evidence="1 2">
    <name type="scientific">Puccinia sorghi</name>
    <dbReference type="NCBI Taxonomy" id="27349"/>
    <lineage>
        <taxon>Eukaryota</taxon>
        <taxon>Fungi</taxon>
        <taxon>Dikarya</taxon>
        <taxon>Basidiomycota</taxon>
        <taxon>Pucciniomycotina</taxon>
        <taxon>Pucciniomycetes</taxon>
        <taxon>Pucciniales</taxon>
        <taxon>Pucciniaceae</taxon>
        <taxon>Puccinia</taxon>
    </lineage>
</organism>
<proteinExistence type="predicted"/>
<protein>
    <recommendedName>
        <fullName evidence="3">HAT C-terminal dimerisation domain-containing protein</fullName>
    </recommendedName>
</protein>
<name>A0A0L6UUA4_9BASI</name>
<comment type="caution">
    <text evidence="1">The sequence shown here is derived from an EMBL/GenBank/DDBJ whole genome shotgun (WGS) entry which is preliminary data.</text>
</comment>
<dbReference type="VEuPathDB" id="FungiDB:VP01_3682g1"/>
<dbReference type="AlphaFoldDB" id="A0A0L6UUA4"/>
<dbReference type="Proteomes" id="UP000037035">
    <property type="component" value="Unassembled WGS sequence"/>
</dbReference>